<gene>
    <name evidence="2" type="ORF">FEM03_09730</name>
</gene>
<dbReference type="RefSeq" id="WP_138086016.1">
    <property type="nucleotide sequence ID" value="NZ_VAUV01000006.1"/>
</dbReference>
<evidence type="ECO:0000313" key="3">
    <source>
        <dbReference type="Proteomes" id="UP000306196"/>
    </source>
</evidence>
<dbReference type="InterPro" id="IPR025737">
    <property type="entry name" value="FApF"/>
</dbReference>
<comment type="caution">
    <text evidence="2">The sequence shown here is derived from an EMBL/GenBank/DDBJ whole genome shotgun (WGS) entry which is preliminary data.</text>
</comment>
<accession>A0A5R8KGT0</accession>
<sequence length="420" mass="44958">MSRAFVRHCCLWMVASTLVSTGSKSMQASEAGSGVALNYGRPMSVTLANGERLVGTATTLGEGKLVVNSPRFGSVTVDWADVAQVSGREPTMLTEADMAKIFGGSTATGSGSGSTVTGESTTTAAVESTTTGLPTQPLGQEPEEADSRLLFLRQSSVLLRPGQFDVEIGLSYRRDEKQSFIAELNEDNTFVANDELRREFESRVSVRLGLMDRVEAFASLPLLYASEEEVRQGGTKSDNDEFGIGDTVFGLKAMLLREKEGRPEVILNLTGLAPTGDDPYSGGENVVALGDGHWGVGAGLTLIKSYDPVILFAGLDYLYRFSRNAFNTRIEPGHQIGYNFGMGFAVNEAVTLSAQLQGNFRSKTEVGGVELEDSELEPISIRFGLTYSLAAGRYLDSFVSFGVSDDAASSVFGASVTQRF</sequence>
<feature type="region of interest" description="Disordered" evidence="1">
    <location>
        <begin position="104"/>
        <end position="143"/>
    </location>
</feature>
<feature type="compositionally biased region" description="Low complexity" evidence="1">
    <location>
        <begin position="104"/>
        <end position="132"/>
    </location>
</feature>
<dbReference type="Proteomes" id="UP000306196">
    <property type="component" value="Unassembled WGS sequence"/>
</dbReference>
<evidence type="ECO:0000256" key="1">
    <source>
        <dbReference type="SAM" id="MobiDB-lite"/>
    </source>
</evidence>
<dbReference type="EMBL" id="VAUV01000006">
    <property type="protein sequence ID" value="TLD71175.1"/>
    <property type="molecule type" value="Genomic_DNA"/>
</dbReference>
<dbReference type="OrthoDB" id="247979at2"/>
<protein>
    <submittedName>
        <fullName evidence="2">Transporter</fullName>
    </submittedName>
</protein>
<dbReference type="AlphaFoldDB" id="A0A5R8KGT0"/>
<proteinExistence type="predicted"/>
<name>A0A5R8KGT0_9BACT</name>
<organism evidence="2 3">
    <name type="scientific">Phragmitibacter flavus</name>
    <dbReference type="NCBI Taxonomy" id="2576071"/>
    <lineage>
        <taxon>Bacteria</taxon>
        <taxon>Pseudomonadati</taxon>
        <taxon>Verrucomicrobiota</taxon>
        <taxon>Verrucomicrobiia</taxon>
        <taxon>Verrucomicrobiales</taxon>
        <taxon>Verrucomicrobiaceae</taxon>
        <taxon>Phragmitibacter</taxon>
    </lineage>
</organism>
<evidence type="ECO:0000313" key="2">
    <source>
        <dbReference type="EMBL" id="TLD71175.1"/>
    </source>
</evidence>
<reference evidence="2 3" key="1">
    <citation type="submission" date="2019-05" db="EMBL/GenBank/DDBJ databases">
        <title>Verrucobacter flavum gen. nov., sp. nov. a new member of the family Verrucomicrobiaceae.</title>
        <authorList>
            <person name="Szuroczki S."/>
            <person name="Abbaszade G."/>
            <person name="Szabo A."/>
            <person name="Felfoldi T."/>
            <person name="Schumann P."/>
            <person name="Boka K."/>
            <person name="Keki Z."/>
            <person name="Toumi M."/>
            <person name="Toth E."/>
        </authorList>
    </citation>
    <scope>NUCLEOTIDE SEQUENCE [LARGE SCALE GENOMIC DNA]</scope>
    <source>
        <strain evidence="2 3">MG-N-17</strain>
    </source>
</reference>
<dbReference type="Pfam" id="PF13557">
    <property type="entry name" value="Phenol_MetA_deg"/>
    <property type="match status" value="1"/>
</dbReference>
<keyword evidence="3" id="KW-1185">Reference proteome</keyword>